<keyword evidence="4" id="KW-1185">Reference proteome</keyword>
<organism evidence="3 4">
    <name type="scientific">Vitrella brassicaformis (strain CCMP3155)</name>
    <dbReference type="NCBI Taxonomy" id="1169540"/>
    <lineage>
        <taxon>Eukaryota</taxon>
        <taxon>Sar</taxon>
        <taxon>Alveolata</taxon>
        <taxon>Colpodellida</taxon>
        <taxon>Vitrellaceae</taxon>
        <taxon>Vitrella</taxon>
    </lineage>
</organism>
<keyword evidence="2" id="KW-0812">Transmembrane</keyword>
<gene>
    <name evidence="3" type="ORF">Vbra_4003</name>
</gene>
<dbReference type="EMBL" id="CDMY01000263">
    <property type="protein sequence ID" value="CEL98116.1"/>
    <property type="molecule type" value="Genomic_DNA"/>
</dbReference>
<evidence type="ECO:0000256" key="1">
    <source>
        <dbReference type="SAM" id="MobiDB-lite"/>
    </source>
</evidence>
<feature type="transmembrane region" description="Helical" evidence="2">
    <location>
        <begin position="20"/>
        <end position="39"/>
    </location>
</feature>
<evidence type="ECO:0000256" key="2">
    <source>
        <dbReference type="SAM" id="Phobius"/>
    </source>
</evidence>
<reference evidence="3 4" key="1">
    <citation type="submission" date="2014-11" db="EMBL/GenBank/DDBJ databases">
        <authorList>
            <person name="Zhu J."/>
            <person name="Qi W."/>
            <person name="Song R."/>
        </authorList>
    </citation>
    <scope>NUCLEOTIDE SEQUENCE [LARGE SCALE GENOMIC DNA]</scope>
</reference>
<proteinExistence type="predicted"/>
<sequence length="715" mass="79211">MKKRCDAAQMKKWCDAEFIVGLLIDLLTLAEDIWAILVVDEDYPWTLFLVFTAHALVSGLIDALLLESDGTVPFTWSVAGIRSWVYDNAKNAAKTVMEFMQFVLLFGLTAIGSAGLGGHSIFFAVAFIVQFLTIWLPVEEYFAKLPCVKETSQTSEDNDEEQPKASPTVDKSGKPGQQQALSPDHGARGGDLSDVVVNLPSEEEKTGEKPAGGAEEKKGEAKKTKKEQVENDNRPKEAVLLLWLRLAFTTPHILLLLVKITPKKDESGNIHQEIKLETDEEFVERLRKEKEAEEMAEQTQAQLDFSHATGAPEGEGGIGGEQTETEAGKEGEDDKDGKEEDTALQATAQGGDTVQQPAAEEEAKQKKTCWTAFLAFFAWMASKKKSKDAAKTEPEEEETKDVIVDELIGDVWLKTVDTAAQAANNSKRAYRWGTGVWVTILWTLLTSALPLLYVPFEDEAFTISIWFASYLVDSLNEALKEFHGDQEKVMLDAFVAFFSKPPLKRTGIVQTSQLLLAERLQIAIKKALEGDSIPERTFLGIAWAYTTMFLLTVPFIGLLYLTYATSPYEKALCIIGILYITVGAVFFLGIIGPVIRASRIGEFRRELCILPADAQAAGDLALKCFYGWSGCWARCLLPIASCICDLPGLLYTHIRLRKETDEEKRKGLEKMRGFFFCASLVSAFAAVVVFCWVAILLWRDEVLEASITVQEAVGD</sequence>
<feature type="transmembrane region" description="Helical" evidence="2">
    <location>
        <begin position="103"/>
        <end position="136"/>
    </location>
</feature>
<feature type="transmembrane region" description="Helical" evidence="2">
    <location>
        <begin position="45"/>
        <end position="66"/>
    </location>
</feature>
<feature type="transmembrane region" description="Helical" evidence="2">
    <location>
        <begin position="674"/>
        <end position="698"/>
    </location>
</feature>
<dbReference type="Proteomes" id="UP000041254">
    <property type="component" value="Unassembled WGS sequence"/>
</dbReference>
<feature type="transmembrane region" description="Helical" evidence="2">
    <location>
        <begin position="542"/>
        <end position="562"/>
    </location>
</feature>
<evidence type="ECO:0000313" key="4">
    <source>
        <dbReference type="Proteomes" id="UP000041254"/>
    </source>
</evidence>
<feature type="transmembrane region" description="Helical" evidence="2">
    <location>
        <begin position="435"/>
        <end position="454"/>
    </location>
</feature>
<keyword evidence="2" id="KW-0472">Membrane</keyword>
<evidence type="ECO:0000313" key="3">
    <source>
        <dbReference type="EMBL" id="CEL98116.1"/>
    </source>
</evidence>
<keyword evidence="2" id="KW-1133">Transmembrane helix</keyword>
<feature type="transmembrane region" description="Helical" evidence="2">
    <location>
        <begin position="574"/>
        <end position="595"/>
    </location>
</feature>
<dbReference type="InParanoid" id="A0A0G4EL31"/>
<dbReference type="PhylomeDB" id="A0A0G4EL31"/>
<dbReference type="VEuPathDB" id="CryptoDB:Vbra_4003"/>
<feature type="region of interest" description="Disordered" evidence="1">
    <location>
        <begin position="152"/>
        <end position="232"/>
    </location>
</feature>
<feature type="compositionally biased region" description="Basic and acidic residues" evidence="1">
    <location>
        <begin position="326"/>
        <end position="341"/>
    </location>
</feature>
<protein>
    <recommendedName>
        <fullName evidence="5">Transmembrane protein</fullName>
    </recommendedName>
</protein>
<name>A0A0G4EL31_VITBC</name>
<evidence type="ECO:0008006" key="5">
    <source>
        <dbReference type="Google" id="ProtNLM"/>
    </source>
</evidence>
<accession>A0A0G4EL31</accession>
<feature type="compositionally biased region" description="Basic and acidic residues" evidence="1">
    <location>
        <begin position="202"/>
        <end position="232"/>
    </location>
</feature>
<feature type="region of interest" description="Disordered" evidence="1">
    <location>
        <begin position="289"/>
        <end position="341"/>
    </location>
</feature>
<dbReference type="AlphaFoldDB" id="A0A0G4EL31"/>